<dbReference type="Proteomes" id="UP000001753">
    <property type="component" value="Chromosome"/>
</dbReference>
<accession>C2PVJ8</accession>
<name>C2PVJ8_BACMY</name>
<organism evidence="1">
    <name type="scientific">Bacillus mycoides</name>
    <dbReference type="NCBI Taxonomy" id="1405"/>
    <lineage>
        <taxon>Bacteria</taxon>
        <taxon>Bacillati</taxon>
        <taxon>Bacillota</taxon>
        <taxon>Bacilli</taxon>
        <taxon>Bacillales</taxon>
        <taxon>Bacillaceae</taxon>
        <taxon>Bacillus</taxon>
        <taxon>Bacillus cereus group</taxon>
    </lineage>
</organism>
<protein>
    <submittedName>
        <fullName evidence="1">Uncharacterized protein</fullName>
    </submittedName>
</protein>
<sequence>MKALSKTERRWERRLNMFQRVQTKEEHFWFEQLWGDFCEERNLMFVERNLNPSRFLLIEDEHHIGTVECIKFTVPEQSNSEFFYPFSKNDLVKDLKNVYEIGKLSIAKTSRGRGHFKRLAAILFMHALETKAEWYIAAVTKRMYMYLLTLGFPIEPIDSPFQFHDTLQGVPVRIHARKGATHLYSLKEFRDIIQGNAHAQALIAEYSKNIMLTK</sequence>
<reference evidence="1" key="1">
    <citation type="journal article" date="2012" name="Genome Res.">
        <title>Genomic characterization of the Bacillus cereus sensu lato species: Backdrop to the evolution of Bacillus anthracis.</title>
        <authorList>
            <person name="Zwick M.E."/>
            <person name="Joseph S.J."/>
            <person name="Didelot X."/>
            <person name="Chen P.E."/>
            <person name="Bishop-Lilly K.A."/>
            <person name="Stewart A.C."/>
            <person name="Willner K."/>
            <person name="Nolan N."/>
            <person name="Lentz S."/>
            <person name="Thomason M.K."/>
            <person name="Sozhamannan S."/>
            <person name="Mateczun A.J."/>
            <person name="Du L."/>
            <person name="Read T.D."/>
        </authorList>
    </citation>
    <scope>NUCLEOTIDE SEQUENCE [LARGE SCALE GENOMIC DNA]</scope>
    <source>
        <strain evidence="1">AH603</strain>
    </source>
</reference>
<dbReference type="SUPFAM" id="SSF55729">
    <property type="entry name" value="Acyl-CoA N-acyltransferases (Nat)"/>
    <property type="match status" value="1"/>
</dbReference>
<dbReference type="AlphaFoldDB" id="C2PVJ8"/>
<proteinExistence type="predicted"/>
<dbReference type="HOGENOM" id="CLU_1375789_0_0_9"/>
<dbReference type="Gene3D" id="3.40.630.30">
    <property type="match status" value="1"/>
</dbReference>
<dbReference type="EMBL" id="ACMP01000064">
    <property type="protein sequence ID" value="EEL70967.1"/>
    <property type="molecule type" value="Genomic_DNA"/>
</dbReference>
<accession>C2XTN7</accession>
<gene>
    <name evidence="1" type="ORF">bcere0026_20570</name>
</gene>
<dbReference type="InterPro" id="IPR016181">
    <property type="entry name" value="Acyl_CoA_acyltransferase"/>
</dbReference>
<comment type="caution">
    <text evidence="1">The sequence shown here is derived from an EMBL/GenBank/DDBJ whole genome shotgun (WGS) entry which is preliminary data.</text>
</comment>
<evidence type="ECO:0000313" key="1">
    <source>
        <dbReference type="EMBL" id="EEL70967.1"/>
    </source>
</evidence>